<dbReference type="CDD" id="cd00093">
    <property type="entry name" value="HTH_XRE"/>
    <property type="match status" value="1"/>
</dbReference>
<dbReference type="SUPFAM" id="SSF47413">
    <property type="entry name" value="lambda repressor-like DNA-binding domains"/>
    <property type="match status" value="1"/>
</dbReference>
<dbReference type="Pfam" id="PF13560">
    <property type="entry name" value="HTH_31"/>
    <property type="match status" value="1"/>
</dbReference>
<organism evidence="2 3">
    <name type="scientific">Saccharopolyspora spinosa</name>
    <dbReference type="NCBI Taxonomy" id="60894"/>
    <lineage>
        <taxon>Bacteria</taxon>
        <taxon>Bacillati</taxon>
        <taxon>Actinomycetota</taxon>
        <taxon>Actinomycetes</taxon>
        <taxon>Pseudonocardiales</taxon>
        <taxon>Pseudonocardiaceae</taxon>
        <taxon>Saccharopolyspora</taxon>
    </lineage>
</organism>
<dbReference type="InterPro" id="IPR010982">
    <property type="entry name" value="Lambda_DNA-bd_dom_sf"/>
</dbReference>
<evidence type="ECO:0000313" key="2">
    <source>
        <dbReference type="EMBL" id="PKW14695.1"/>
    </source>
</evidence>
<dbReference type="EMBL" id="PJNB01000001">
    <property type="protein sequence ID" value="PKW14695.1"/>
    <property type="molecule type" value="Genomic_DNA"/>
</dbReference>
<dbReference type="STRING" id="994479.GCA_000194155_01747"/>
<comment type="caution">
    <text evidence="2">The sequence shown here is derived from an EMBL/GenBank/DDBJ whole genome shotgun (WGS) entry which is preliminary data.</text>
</comment>
<dbReference type="AlphaFoldDB" id="A0A2N3XVL2"/>
<dbReference type="SMART" id="SM00530">
    <property type="entry name" value="HTH_XRE"/>
    <property type="match status" value="1"/>
</dbReference>
<dbReference type="PROSITE" id="PS50943">
    <property type="entry name" value="HTH_CROC1"/>
    <property type="match status" value="1"/>
</dbReference>
<name>A0A2N3XVL2_SACSN</name>
<reference evidence="2" key="1">
    <citation type="submission" date="2017-12" db="EMBL/GenBank/DDBJ databases">
        <title>Sequencing the genomes of 1000 Actinobacteria strains.</title>
        <authorList>
            <person name="Klenk H.-P."/>
        </authorList>
    </citation>
    <scope>NUCLEOTIDE SEQUENCE [LARGE SCALE GENOMIC DNA]</scope>
    <source>
        <strain evidence="2">DSM 44228</strain>
    </source>
</reference>
<keyword evidence="3" id="KW-1185">Reference proteome</keyword>
<sequence length="404" mass="44221">MASEDERAQVGNTVRHLRERRGKSRAAIAGLLGKSEDWLKKIERGQRGLPLETGVKLARVLGVKDLAEIYGPEVSAPVFQAERPTHPGAEEVGHALTDYFPADRNPASPQWLQAAATQAWQDWHASEVQRSASAKVLPELIRAGRSALQAHEGTDRRQARAALADVMHLGQAYLAWQGDAHHWYWLTVDRGRSLAEDADLPTAYATGLLYSAFALRVTGREEQAVDQLRQAAESLEPYLETGPDDARGLWGAIQLACASTKARHLGDPSAWVHWEDANRMVSRLPDDYAHHHGFSAGHVALHRTWLAQALGDATEAVRAAEAVDIGAIPSRNWRASHLVHVARALHQQRDSGALIPLIQAGRHSTEAVQFNLAARELIGDLAQRGPMSIRTEAAKFAERLGIAA</sequence>
<dbReference type="GO" id="GO:0003677">
    <property type="term" value="F:DNA binding"/>
    <property type="evidence" value="ECO:0007669"/>
    <property type="project" value="InterPro"/>
</dbReference>
<dbReference type="Gene3D" id="1.10.260.40">
    <property type="entry name" value="lambda repressor-like DNA-binding domains"/>
    <property type="match status" value="1"/>
</dbReference>
<dbReference type="Proteomes" id="UP000233786">
    <property type="component" value="Unassembled WGS sequence"/>
</dbReference>
<gene>
    <name evidence="2" type="ORF">A8926_2330</name>
</gene>
<evidence type="ECO:0000259" key="1">
    <source>
        <dbReference type="PROSITE" id="PS50943"/>
    </source>
</evidence>
<evidence type="ECO:0000313" key="3">
    <source>
        <dbReference type="Proteomes" id="UP000233786"/>
    </source>
</evidence>
<proteinExistence type="predicted"/>
<dbReference type="InterPro" id="IPR001387">
    <property type="entry name" value="Cro/C1-type_HTH"/>
</dbReference>
<protein>
    <submittedName>
        <fullName evidence="2">Helix-turn-helix protein</fullName>
    </submittedName>
</protein>
<dbReference type="RefSeq" id="WP_010693671.1">
    <property type="nucleotide sequence ID" value="NZ_CP061007.1"/>
</dbReference>
<accession>A0A2N3XVL2</accession>
<feature type="domain" description="HTH cro/C1-type" evidence="1">
    <location>
        <begin position="14"/>
        <end position="69"/>
    </location>
</feature>